<keyword evidence="2" id="KW-1185">Reference proteome</keyword>
<protein>
    <submittedName>
        <fullName evidence="1">Uncharacterized protein</fullName>
    </submittedName>
</protein>
<sequence>MELIMYHFLRQLGDERSQTTRDSWLDEFDKFYFPVRERGVTIQRTFRTWNGIVPPNIMWRLRAFDALEKWWVDSGYADCPVATYTPTWDEHVYRQAYEEMQFHAPFDTVAFLAAIDAKTGRDLLIFKSIVLPEWTLSPSYNYVDEPSKLYRVMRDIWYGPRAPNVRLEFSDCAIQYAWHQNHYFLYQPEPELWMWIAHHAKPSYAKGRLYALNVKNDLSVLEERYLHSLVNIQVTKPNGKKELWKAGKQS</sequence>
<dbReference type="EMBL" id="MK514282">
    <property type="protein sequence ID" value="QBP07603.1"/>
    <property type="molecule type" value="Genomic_DNA"/>
</dbReference>
<proteinExistence type="predicted"/>
<organism evidence="1 2">
    <name type="scientific">Erwinia phage Derbicus</name>
    <dbReference type="NCBI Taxonomy" id="2530027"/>
    <lineage>
        <taxon>Viruses</taxon>
        <taxon>Duplodnaviria</taxon>
        <taxon>Heunggongvirae</taxon>
        <taxon>Uroviricota</taxon>
        <taxon>Caudoviricetes</taxon>
        <taxon>Chimalliviridae</taxon>
        <taxon>Derbicusvirus</taxon>
        <taxon>Derbicusvirus derbicus</taxon>
    </lineage>
</organism>
<name>A0A482IJJ6_9CAUD</name>
<evidence type="ECO:0000313" key="2">
    <source>
        <dbReference type="Proteomes" id="UP000295398"/>
    </source>
</evidence>
<accession>A0A482IJJ6</accession>
<reference evidence="1 2" key="1">
    <citation type="submission" date="2019-02" db="EMBL/GenBank/DDBJ databases">
        <authorList>
            <person name="Webb C.J."/>
            <person name="Sharma R."/>
            <person name="Berg J.A."/>
            <person name="Payne A.M."/>
            <person name="Fajardo C.P."/>
            <person name="Breakwell D.P."/>
            <person name="Hope S."/>
            <person name="Grose J.H."/>
        </authorList>
    </citation>
    <scope>NUCLEOTIDE SEQUENCE [LARGE SCALE GENOMIC DNA]</scope>
</reference>
<gene>
    <name evidence="1" type="ORF">DERBICUS_177</name>
</gene>
<dbReference type="Proteomes" id="UP000295398">
    <property type="component" value="Segment"/>
</dbReference>
<evidence type="ECO:0000313" key="1">
    <source>
        <dbReference type="EMBL" id="QBP07603.1"/>
    </source>
</evidence>